<dbReference type="InterPro" id="IPR000182">
    <property type="entry name" value="GNAT_dom"/>
</dbReference>
<dbReference type="InterPro" id="IPR016181">
    <property type="entry name" value="Acyl_CoA_acyltransferase"/>
</dbReference>
<feature type="domain" description="N-acetyltransferase" evidence="1">
    <location>
        <begin position="2"/>
        <end position="167"/>
    </location>
</feature>
<accession>A0A4Z0Q244</accession>
<reference evidence="2 3" key="1">
    <citation type="submission" date="2019-04" db="EMBL/GenBank/DDBJ databases">
        <authorList>
            <person name="Feng G."/>
            <person name="Zhang J."/>
            <person name="Zhu H."/>
        </authorList>
    </citation>
    <scope>NUCLEOTIDE SEQUENCE [LARGE SCALE GENOMIC DNA]</scope>
    <source>
        <strain evidence="2 3">JCM 31653</strain>
    </source>
</reference>
<evidence type="ECO:0000313" key="3">
    <source>
        <dbReference type="Proteomes" id="UP000297549"/>
    </source>
</evidence>
<dbReference type="RefSeq" id="WP_135460592.1">
    <property type="nucleotide sequence ID" value="NZ_SRLC01000001.1"/>
</dbReference>
<evidence type="ECO:0000313" key="2">
    <source>
        <dbReference type="EMBL" id="TGE23674.1"/>
    </source>
</evidence>
<keyword evidence="3" id="KW-1185">Reference proteome</keyword>
<proteinExistence type="predicted"/>
<organism evidence="2 3">
    <name type="scientific">Hymenobacter aquaticus</name>
    <dbReference type="NCBI Taxonomy" id="1867101"/>
    <lineage>
        <taxon>Bacteria</taxon>
        <taxon>Pseudomonadati</taxon>
        <taxon>Bacteroidota</taxon>
        <taxon>Cytophagia</taxon>
        <taxon>Cytophagales</taxon>
        <taxon>Hymenobacteraceae</taxon>
        <taxon>Hymenobacter</taxon>
    </lineage>
</organism>
<dbReference type="PANTHER" id="PTHR43415">
    <property type="entry name" value="SPERMIDINE N(1)-ACETYLTRANSFERASE"/>
    <property type="match status" value="1"/>
</dbReference>
<dbReference type="SUPFAM" id="SSF55729">
    <property type="entry name" value="Acyl-CoA N-acyltransferases (Nat)"/>
    <property type="match status" value="1"/>
</dbReference>
<dbReference type="GO" id="GO:0016747">
    <property type="term" value="F:acyltransferase activity, transferring groups other than amino-acyl groups"/>
    <property type="evidence" value="ECO:0007669"/>
    <property type="project" value="InterPro"/>
</dbReference>
<dbReference type="Gene3D" id="3.40.630.30">
    <property type="match status" value="1"/>
</dbReference>
<dbReference type="EMBL" id="SRLC01000001">
    <property type="protein sequence ID" value="TGE23674.1"/>
    <property type="molecule type" value="Genomic_DNA"/>
</dbReference>
<protein>
    <submittedName>
        <fullName evidence="2">N-acetyltransferase</fullName>
    </submittedName>
</protein>
<dbReference type="CDD" id="cd04301">
    <property type="entry name" value="NAT_SF"/>
    <property type="match status" value="1"/>
</dbReference>
<sequence length="195" mass="21847">MIRLEPFTQADFSQLIEWIKDEELLMSWSGSLFSFPLTQESLAWYIEDTNDPLTSDAFVYRAVDSKTNEVVGHISLGGISRKNRSGRISRVLVGSHQERGRGICQGMIKAILKIGFEQLGLHRIDLGVYDFNKGAIGCYTKAGMVLEGTSRESLYFNGAYWSLTEMSMLEAEWDKLYGKAKPTLTPAPLPAQDVL</sequence>
<keyword evidence="2" id="KW-0808">Transferase</keyword>
<dbReference type="Pfam" id="PF13302">
    <property type="entry name" value="Acetyltransf_3"/>
    <property type="match status" value="1"/>
</dbReference>
<dbReference type="AlphaFoldDB" id="A0A4Z0Q244"/>
<dbReference type="OrthoDB" id="9811523at2"/>
<dbReference type="PROSITE" id="PS51186">
    <property type="entry name" value="GNAT"/>
    <property type="match status" value="1"/>
</dbReference>
<dbReference type="PANTHER" id="PTHR43415:SF5">
    <property type="entry name" value="ACETYLTRANSFERASE"/>
    <property type="match status" value="1"/>
</dbReference>
<name>A0A4Z0Q244_9BACT</name>
<dbReference type="Proteomes" id="UP000297549">
    <property type="component" value="Unassembled WGS sequence"/>
</dbReference>
<evidence type="ECO:0000259" key="1">
    <source>
        <dbReference type="PROSITE" id="PS51186"/>
    </source>
</evidence>
<comment type="caution">
    <text evidence="2">The sequence shown here is derived from an EMBL/GenBank/DDBJ whole genome shotgun (WGS) entry which is preliminary data.</text>
</comment>
<gene>
    <name evidence="2" type="ORF">E5K00_00235</name>
</gene>